<comment type="similarity">
    <text evidence="2">Belongs to the prominin family.</text>
</comment>
<evidence type="ECO:0000256" key="6">
    <source>
        <dbReference type="ARBA" id="ARBA00023180"/>
    </source>
</evidence>
<evidence type="ECO:0000313" key="9">
    <source>
        <dbReference type="Proteomes" id="UP000325440"/>
    </source>
</evidence>
<sequence length="762" mass="85061">MGAAAVVGGKIGLLEITQLGNKSLLDYRAPDPLLPYEWQLIMICLLMVIFGVTLARYGVQWHRRYKEAKWLGDTGWESGCKKGVLVVAVQMLLLVLGAGACGLLVTNETMGSAVLSVGDLLEFGVGDLVDMFSVTQKQIRTITLGSMDLTTDAVFAKLDDVAEQLGGPIENEIYGPSLRFGSRTNNVTKIVQDFQKIFPKAREIILHAESIKDDIVVYNGRIIKLNAELQMIPERCPSEVSVMCDMIVNNRLQTENYTYLDNLMDLIKDVLNVENGGLSNLRLTSAENVNNIPRAVHDQTEKERSRVKQALMDHRRQLEFSIYPYESHTRKLISKLMDMKELANNYVVRLKEMETYRWSVSVGLAIAALSVWIFLACSIVVNYCSHTAWAKCYFFGCISAMRLTCLALWTAALAGLVLSSNVEANFCRPLYDEPTYETVSKIMDSPAITSERGFFSWLVFGNDTPVAPFHQVVKSCKANNTAYGTLNLHKVFDAESSSDYSKWPGMTAALDGLRTIRISVDFDWDIRPPSAAEVLKPIAESQAKLDFEKFRSLILASSLEHGRVTLLQDQLNVLSAQTSSISGAALKSALKRLVTNITELLENVMNPISQKKNTLLYHLTLMEIEMHPLSDSLNRTWANAYTGRIENSDFDQILRKNVVQYTNGITSLLDKYKSHVTETIKTEAASCRPVWNVYRTGRDLVCRQTLDALNGFWVICFAIAVSITAAIPVVKNLKIFHGSPLTSMSLYTIPPPPAMESMYTNN</sequence>
<organism evidence="8 9">
    <name type="scientific">Cinara cedri</name>
    <dbReference type="NCBI Taxonomy" id="506608"/>
    <lineage>
        <taxon>Eukaryota</taxon>
        <taxon>Metazoa</taxon>
        <taxon>Ecdysozoa</taxon>
        <taxon>Arthropoda</taxon>
        <taxon>Hexapoda</taxon>
        <taxon>Insecta</taxon>
        <taxon>Pterygota</taxon>
        <taxon>Neoptera</taxon>
        <taxon>Paraneoptera</taxon>
        <taxon>Hemiptera</taxon>
        <taxon>Sternorrhyncha</taxon>
        <taxon>Aphidomorpha</taxon>
        <taxon>Aphidoidea</taxon>
        <taxon>Aphididae</taxon>
        <taxon>Lachninae</taxon>
        <taxon>Cinara</taxon>
    </lineage>
</organism>
<feature type="transmembrane region" description="Helical" evidence="7">
    <location>
        <begin position="711"/>
        <end position="730"/>
    </location>
</feature>
<accession>A0A5E4MYP6</accession>
<dbReference type="EMBL" id="CABPRJ010001426">
    <property type="protein sequence ID" value="VVC35445.1"/>
    <property type="molecule type" value="Genomic_DNA"/>
</dbReference>
<evidence type="ECO:0000256" key="1">
    <source>
        <dbReference type="ARBA" id="ARBA00004141"/>
    </source>
</evidence>
<feature type="transmembrane region" description="Helical" evidence="7">
    <location>
        <begin position="84"/>
        <end position="105"/>
    </location>
</feature>
<evidence type="ECO:0000256" key="4">
    <source>
        <dbReference type="ARBA" id="ARBA00022989"/>
    </source>
</evidence>
<evidence type="ECO:0000313" key="8">
    <source>
        <dbReference type="EMBL" id="VVC35445.1"/>
    </source>
</evidence>
<name>A0A5E4MYP6_9HEMI</name>
<dbReference type="AlphaFoldDB" id="A0A5E4MYP6"/>
<keyword evidence="5 7" id="KW-0472">Membrane</keyword>
<gene>
    <name evidence="8" type="ORF">CINCED_3A000895</name>
</gene>
<keyword evidence="4 7" id="KW-1133">Transmembrane helix</keyword>
<protein>
    <submittedName>
        <fullName evidence="8">Prominin</fullName>
    </submittedName>
</protein>
<dbReference type="GO" id="GO:0016020">
    <property type="term" value="C:membrane"/>
    <property type="evidence" value="ECO:0007669"/>
    <property type="project" value="UniProtKB-SubCell"/>
</dbReference>
<dbReference type="Pfam" id="PF05478">
    <property type="entry name" value="Prominin"/>
    <property type="match status" value="1"/>
</dbReference>
<proteinExistence type="inferred from homology"/>
<evidence type="ECO:0000256" key="5">
    <source>
        <dbReference type="ARBA" id="ARBA00023136"/>
    </source>
</evidence>
<dbReference type="PANTHER" id="PTHR22730:SF1">
    <property type="entry name" value="PROMININ-LIKE PROTEIN"/>
    <property type="match status" value="1"/>
</dbReference>
<evidence type="ECO:0000256" key="7">
    <source>
        <dbReference type="SAM" id="Phobius"/>
    </source>
</evidence>
<dbReference type="Proteomes" id="UP000325440">
    <property type="component" value="Unassembled WGS sequence"/>
</dbReference>
<evidence type="ECO:0000256" key="2">
    <source>
        <dbReference type="ARBA" id="ARBA00006058"/>
    </source>
</evidence>
<dbReference type="OrthoDB" id="8188647at2759"/>
<keyword evidence="3 7" id="KW-0812">Transmembrane</keyword>
<feature type="transmembrane region" description="Helical" evidence="7">
    <location>
        <begin position="358"/>
        <end position="381"/>
    </location>
</feature>
<reference evidence="8 9" key="1">
    <citation type="submission" date="2019-08" db="EMBL/GenBank/DDBJ databases">
        <authorList>
            <person name="Alioto T."/>
            <person name="Alioto T."/>
            <person name="Gomez Garrido J."/>
        </authorList>
    </citation>
    <scope>NUCLEOTIDE SEQUENCE [LARGE SCALE GENOMIC DNA]</scope>
</reference>
<comment type="subcellular location">
    <subcellularLocation>
        <location evidence="1">Membrane</location>
        <topology evidence="1">Multi-pass membrane protein</topology>
    </subcellularLocation>
</comment>
<feature type="transmembrane region" description="Helical" evidence="7">
    <location>
        <begin position="38"/>
        <end position="59"/>
    </location>
</feature>
<dbReference type="PANTHER" id="PTHR22730">
    <property type="entry name" value="PROMININ PROM PROTEIN"/>
    <property type="match status" value="1"/>
</dbReference>
<evidence type="ECO:0000256" key="3">
    <source>
        <dbReference type="ARBA" id="ARBA00022692"/>
    </source>
</evidence>
<keyword evidence="9" id="KW-1185">Reference proteome</keyword>
<keyword evidence="6" id="KW-0325">Glycoprotein</keyword>
<dbReference type="InterPro" id="IPR008795">
    <property type="entry name" value="Prominin"/>
</dbReference>